<dbReference type="SUPFAM" id="SSF81338">
    <property type="entry name" value="Aquaporin-like"/>
    <property type="match status" value="1"/>
</dbReference>
<accession>A0A7S1XRB6</accession>
<organism evidence="6">
    <name type="scientific">Phaeomonas parva</name>
    <dbReference type="NCBI Taxonomy" id="124430"/>
    <lineage>
        <taxon>Eukaryota</taxon>
        <taxon>Sar</taxon>
        <taxon>Stramenopiles</taxon>
        <taxon>Ochrophyta</taxon>
        <taxon>Pinguiophyceae</taxon>
        <taxon>Pinguiochrysidales</taxon>
        <taxon>Pinguiochrysidaceae</taxon>
        <taxon>Phaeomonas</taxon>
    </lineage>
</organism>
<dbReference type="EMBL" id="HBGJ01018394">
    <property type="protein sequence ID" value="CAD9253401.1"/>
    <property type="molecule type" value="Transcribed_RNA"/>
</dbReference>
<evidence type="ECO:0000313" key="6">
    <source>
        <dbReference type="EMBL" id="CAD9253401.1"/>
    </source>
</evidence>
<keyword evidence="4 5" id="KW-0472">Membrane</keyword>
<evidence type="ECO:0000256" key="3">
    <source>
        <dbReference type="ARBA" id="ARBA00022989"/>
    </source>
</evidence>
<feature type="transmembrane region" description="Helical" evidence="5">
    <location>
        <begin position="20"/>
        <end position="37"/>
    </location>
</feature>
<protein>
    <submittedName>
        <fullName evidence="6">Uncharacterized protein</fullName>
    </submittedName>
</protein>
<keyword evidence="2 5" id="KW-0812">Transmembrane</keyword>
<gene>
    <name evidence="6" type="ORF">PPAR1163_LOCUS11768</name>
</gene>
<feature type="transmembrane region" description="Helical" evidence="5">
    <location>
        <begin position="233"/>
        <end position="255"/>
    </location>
</feature>
<reference evidence="6" key="1">
    <citation type="submission" date="2021-01" db="EMBL/GenBank/DDBJ databases">
        <authorList>
            <person name="Corre E."/>
            <person name="Pelletier E."/>
            <person name="Niang G."/>
            <person name="Scheremetjew M."/>
            <person name="Finn R."/>
            <person name="Kale V."/>
            <person name="Holt S."/>
            <person name="Cochrane G."/>
            <person name="Meng A."/>
            <person name="Brown T."/>
            <person name="Cohen L."/>
        </authorList>
    </citation>
    <scope>NUCLEOTIDE SEQUENCE</scope>
    <source>
        <strain evidence="6">CCMP2877</strain>
    </source>
</reference>
<dbReference type="AlphaFoldDB" id="A0A7S1XRB6"/>
<evidence type="ECO:0000256" key="4">
    <source>
        <dbReference type="ARBA" id="ARBA00023136"/>
    </source>
</evidence>
<sequence>MDSLWDMLSSSNVLLFGRESATSSAVIFVVLLLRAAYTAAATNFTKLIVPFLPVALQPSTISDEGEGDAAVTYLGVFTFLAVFLLQGRLVKSLQFGVGLLPMRLTHCILGRFSYKRFFGIVIPAHFLGAIIGVAAASTVGMLPLNPPHPAVEPLSATWMGILAHEAGVNFTAALILHTLPGTIAVNKRTPLWALLPLLLLAHKTVDPGGVGGGSAFHPTLIYGLQFANSGEHAWLHVSAHIVGPLVGGLFAGFAMSRVFPD</sequence>
<dbReference type="InterPro" id="IPR023271">
    <property type="entry name" value="Aquaporin-like"/>
</dbReference>
<evidence type="ECO:0000256" key="5">
    <source>
        <dbReference type="SAM" id="Phobius"/>
    </source>
</evidence>
<feature type="transmembrane region" description="Helical" evidence="5">
    <location>
        <begin position="117"/>
        <end position="136"/>
    </location>
</feature>
<proteinExistence type="predicted"/>
<dbReference type="GO" id="GO:0016020">
    <property type="term" value="C:membrane"/>
    <property type="evidence" value="ECO:0007669"/>
    <property type="project" value="UniProtKB-SubCell"/>
</dbReference>
<keyword evidence="3 5" id="KW-1133">Transmembrane helix</keyword>
<evidence type="ECO:0000256" key="2">
    <source>
        <dbReference type="ARBA" id="ARBA00022692"/>
    </source>
</evidence>
<evidence type="ECO:0000256" key="1">
    <source>
        <dbReference type="ARBA" id="ARBA00004141"/>
    </source>
</evidence>
<feature type="transmembrane region" description="Helical" evidence="5">
    <location>
        <begin position="156"/>
        <end position="179"/>
    </location>
</feature>
<comment type="subcellular location">
    <subcellularLocation>
        <location evidence="1">Membrane</location>
        <topology evidence="1">Multi-pass membrane protein</topology>
    </subcellularLocation>
</comment>
<name>A0A7S1XRB6_9STRA</name>